<dbReference type="AlphaFoldDB" id="A0AAN1QNZ2"/>
<name>A0AAN1QNZ2_SYNEL</name>
<dbReference type="InterPro" id="IPR036061">
    <property type="entry name" value="CheW-like_dom_sf"/>
</dbReference>
<dbReference type="GO" id="GO:0005829">
    <property type="term" value="C:cytosol"/>
    <property type="evidence" value="ECO:0007669"/>
    <property type="project" value="TreeGrafter"/>
</dbReference>
<dbReference type="Gene3D" id="2.40.50.180">
    <property type="entry name" value="CheA-289, Domain 4"/>
    <property type="match status" value="1"/>
</dbReference>
<dbReference type="PANTHER" id="PTHR22617">
    <property type="entry name" value="CHEMOTAXIS SENSOR HISTIDINE KINASE-RELATED"/>
    <property type="match status" value="1"/>
</dbReference>
<dbReference type="InterPro" id="IPR002545">
    <property type="entry name" value="CheW-lke_dom"/>
</dbReference>
<organism evidence="2 3">
    <name type="scientific">Synechococcus elongatus PCC 11801</name>
    <dbReference type="NCBI Taxonomy" id="2219813"/>
    <lineage>
        <taxon>Bacteria</taxon>
        <taxon>Bacillati</taxon>
        <taxon>Cyanobacteriota</taxon>
        <taxon>Cyanophyceae</taxon>
        <taxon>Synechococcales</taxon>
        <taxon>Synechococcaceae</taxon>
        <taxon>Synechococcus</taxon>
    </lineage>
</organism>
<evidence type="ECO:0000313" key="3">
    <source>
        <dbReference type="Proteomes" id="UP000267249"/>
    </source>
</evidence>
<dbReference type="EMBL" id="CP030139">
    <property type="protein sequence ID" value="AZB72696.1"/>
    <property type="molecule type" value="Genomic_DNA"/>
</dbReference>
<accession>A0AAN1QNZ2</accession>
<evidence type="ECO:0000313" key="2">
    <source>
        <dbReference type="EMBL" id="AZB72696.1"/>
    </source>
</evidence>
<dbReference type="RefSeq" id="WP_208672876.1">
    <property type="nucleotide sequence ID" value="NZ_CP030139.2"/>
</dbReference>
<gene>
    <name evidence="2" type="ORF">DOP62_08230</name>
</gene>
<dbReference type="SMART" id="SM00260">
    <property type="entry name" value="CheW"/>
    <property type="match status" value="1"/>
</dbReference>
<feature type="domain" description="CheW-like" evidence="1">
    <location>
        <begin position="13"/>
        <end position="158"/>
    </location>
</feature>
<dbReference type="Gene3D" id="2.30.30.40">
    <property type="entry name" value="SH3 Domains"/>
    <property type="match status" value="1"/>
</dbReference>
<dbReference type="Proteomes" id="UP000267249">
    <property type="component" value="Chromosome"/>
</dbReference>
<evidence type="ECO:0000259" key="1">
    <source>
        <dbReference type="PROSITE" id="PS50851"/>
    </source>
</evidence>
<dbReference type="InterPro" id="IPR039315">
    <property type="entry name" value="CheW"/>
</dbReference>
<dbReference type="PROSITE" id="PS50851">
    <property type="entry name" value="CHEW"/>
    <property type="match status" value="1"/>
</dbReference>
<reference evidence="2 3" key="1">
    <citation type="journal article" date="2018" name="Sci. Rep.">
        <title>Genome Features and Biochemical Characteristics of a Robust, Fast Growing and Naturally Transformable Cyanobacterium Synechococcus elongatus PCC 11801 Isolated from India.</title>
        <authorList>
            <person name="Jaiswal D."/>
            <person name="Sengupta A."/>
            <person name="Sohoni S."/>
            <person name="Sengupta S."/>
            <person name="Phadnavis A.G."/>
            <person name="Pakrasi H.B."/>
            <person name="Wangikar P.P."/>
        </authorList>
    </citation>
    <scope>NUCLEOTIDE SEQUENCE [LARGE SCALE GENOMIC DNA]</scope>
    <source>
        <strain evidence="2 3">PCC 11801</strain>
    </source>
</reference>
<sequence>MADPTSNEPQSQGDPYLAFQVSKGEIFAFAATSVREVILQPADTITPMPNVAKSVLGMFNLRGRVIWVGDLAQLLGIPSQFRSDRPEVPLLAIEHGNALMALMIDQLGGMVWLNRQDLRPIAGHAQLQTFCREERPASETGRAIRILDPTVILEPKHWSL</sequence>
<protein>
    <submittedName>
        <fullName evidence="2">Chemotaxis protein CheW</fullName>
    </submittedName>
</protein>
<dbReference type="PANTHER" id="PTHR22617:SF23">
    <property type="entry name" value="CHEMOTAXIS PROTEIN CHEW"/>
    <property type="match status" value="1"/>
</dbReference>
<dbReference type="Pfam" id="PF01584">
    <property type="entry name" value="CheW"/>
    <property type="match status" value="1"/>
</dbReference>
<dbReference type="SUPFAM" id="SSF50341">
    <property type="entry name" value="CheW-like"/>
    <property type="match status" value="1"/>
</dbReference>
<dbReference type="GO" id="GO:0007165">
    <property type="term" value="P:signal transduction"/>
    <property type="evidence" value="ECO:0007669"/>
    <property type="project" value="InterPro"/>
</dbReference>
<proteinExistence type="predicted"/>
<dbReference type="GO" id="GO:0006935">
    <property type="term" value="P:chemotaxis"/>
    <property type="evidence" value="ECO:0007669"/>
    <property type="project" value="InterPro"/>
</dbReference>